<dbReference type="Gene3D" id="2.60.40.10">
    <property type="entry name" value="Immunoglobulins"/>
    <property type="match status" value="2"/>
</dbReference>
<dbReference type="Proteomes" id="UP000295472">
    <property type="component" value="Unassembled WGS sequence"/>
</dbReference>
<proteinExistence type="predicted"/>
<organism evidence="2 3">
    <name type="scientific">Halanaerobium congolense</name>
    <dbReference type="NCBI Taxonomy" id="54121"/>
    <lineage>
        <taxon>Bacteria</taxon>
        <taxon>Bacillati</taxon>
        <taxon>Bacillota</taxon>
        <taxon>Clostridia</taxon>
        <taxon>Halanaerobiales</taxon>
        <taxon>Halanaerobiaceae</taxon>
        <taxon>Halanaerobium</taxon>
    </lineage>
</organism>
<sequence length="1062" mass="124384">MEKFILTYLLIMIFLFSCSSNLAAQKLEESRPGIESSIVLLTLMDGEITVDSDPFFELYYFTEEDYILLPANLLSPYLEVDLNFKRDISLLSLRKGEREVRIDLNQKEYLDQEEWNDQPPLIVGGEFYLSKKVFSYLGDYNIVWNNALQELIISGDFVDDYLEEFSEDQEDQTEAEKKEITEKEEVLGSANKGLTLSSIHYRIELNMEDDLLTEERKEIRGDLNFYGRYNDWAYYINNDFEYDLDLEVTDYTLDKIKFSNRENNRLIIIGDHEFYFKDTIKRNDMQGIYFKFPENLQFKLIPYTAVSVDTKAEDEVTIFINNKFIVKKVIKKDGVYEVNNLELRANYLNKIVIEIISKDGNKKEIIKYLSGSKDILQPKVKEIEFFAGRYRDRKTDFEDWQGNFAALRSNYALTEHLTYNLEAAFYDKEEVENEMLSAVTGFNIRLGGRTVLNLDFLVGGEIESLESGAEASFLYSLMNGYFRGIYAYIPPELEAYLDREEGEKKSLNFKLDLTERLSIQPTIGNEESLYNGFDNLDDQYKRDYYIFQIIDNPNWRNYSAFSFRYEEVKEFDGAEIWREIANPFGPSTFFKYGSFDTIKKGANIYLNRYGSSYRFLTDLDYYENEETINDLYINNNFIGKVDGDDSKEYEAEFDFYKRLGETLLFSGSFLGEKEEFDSGRETYERQYNLQTSLYLGDRTTITLKAERDEDEEEDEDDDEDDEDDDYYDIEETTSLKLDYYFNSDYSISAELKDYQTEYIGSSNFLADLNRNYQSVYLSGNYYFPNNPGYIQLFAEYILPEVGESGISYGFVYDKIRDNESGIIVEIGREYEGYLFGESKYENYAMISYSHALSFSGGNTVPTRFSDGEPRSMVTGYVFLDENYNGQMDDNERRLPDMPMRLGSLRTRTNEEGFYIFKPYFNDIYLLDFDYNNLTADYTPVTENVFVKVRYNQNIHQNYGVTINGSISGRVYLDKNADGQKNENEEYLDWVGLSIKKLNKKDYTDGRGKYYFENIPLGNHQLEILKDSLPAGLISQNGYQFEIFITEDNLDYRELDIALIYGD</sequence>
<feature type="compositionally biased region" description="Acidic residues" evidence="1">
    <location>
        <begin position="708"/>
        <end position="725"/>
    </location>
</feature>
<dbReference type="RefSeq" id="WP_208320683.1">
    <property type="nucleotide sequence ID" value="NZ_SOEF01000026.1"/>
</dbReference>
<accession>A0A4R8GG85</accession>
<dbReference type="InterPro" id="IPR013783">
    <property type="entry name" value="Ig-like_fold"/>
</dbReference>
<feature type="region of interest" description="Disordered" evidence="1">
    <location>
        <begin position="702"/>
        <end position="725"/>
    </location>
</feature>
<protein>
    <recommendedName>
        <fullName evidence="4">SD-repeat containing protein B domain-containing protein</fullName>
    </recommendedName>
</protein>
<dbReference type="AlphaFoldDB" id="A0A4R8GG85"/>
<evidence type="ECO:0000256" key="1">
    <source>
        <dbReference type="SAM" id="MobiDB-lite"/>
    </source>
</evidence>
<evidence type="ECO:0008006" key="4">
    <source>
        <dbReference type="Google" id="ProtNLM"/>
    </source>
</evidence>
<gene>
    <name evidence="2" type="ORF">C7954_12630</name>
</gene>
<name>A0A4R8GG85_9FIRM</name>
<evidence type="ECO:0000313" key="2">
    <source>
        <dbReference type="EMBL" id="TDX41774.1"/>
    </source>
</evidence>
<dbReference type="SUPFAM" id="SSF117074">
    <property type="entry name" value="Hypothetical protein PA1324"/>
    <property type="match status" value="1"/>
</dbReference>
<evidence type="ECO:0000313" key="3">
    <source>
        <dbReference type="Proteomes" id="UP000295472"/>
    </source>
</evidence>
<reference evidence="2 3" key="1">
    <citation type="submission" date="2019-03" db="EMBL/GenBank/DDBJ databases">
        <title>Subsurface microbial communities from deep shales in Ohio and West Virginia, USA.</title>
        <authorList>
            <person name="Wrighton K."/>
        </authorList>
    </citation>
    <scope>NUCLEOTIDE SEQUENCE [LARGE SCALE GENOMIC DNA]</scope>
    <source>
        <strain evidence="2 3">DSMZ 11287</strain>
    </source>
</reference>
<comment type="caution">
    <text evidence="2">The sequence shown here is derived from an EMBL/GenBank/DDBJ whole genome shotgun (WGS) entry which is preliminary data.</text>
</comment>
<dbReference type="GeneID" id="57013370"/>
<dbReference type="PROSITE" id="PS51257">
    <property type="entry name" value="PROKAR_LIPOPROTEIN"/>
    <property type="match status" value="1"/>
</dbReference>
<dbReference type="EMBL" id="SOEF01000026">
    <property type="protein sequence ID" value="TDX41774.1"/>
    <property type="molecule type" value="Genomic_DNA"/>
</dbReference>